<dbReference type="SMART" id="SM00382">
    <property type="entry name" value="AAA"/>
    <property type="match status" value="1"/>
</dbReference>
<dbReference type="Gene3D" id="3.40.50.300">
    <property type="entry name" value="P-loop containing nucleotide triphosphate hydrolases"/>
    <property type="match status" value="1"/>
</dbReference>
<protein>
    <submittedName>
        <fullName evidence="3">AAA family ATPase</fullName>
    </submittedName>
</protein>
<keyword evidence="1" id="KW-0547">Nucleotide-binding</keyword>
<comment type="caution">
    <text evidence="3">The sequence shown here is derived from an EMBL/GenBank/DDBJ whole genome shotgun (WGS) entry which is preliminary data.</text>
</comment>
<feature type="domain" description="AAA+ ATPase" evidence="2">
    <location>
        <begin position="247"/>
        <end position="396"/>
    </location>
</feature>
<gene>
    <name evidence="3" type="ORF">RKE40_14475</name>
</gene>
<evidence type="ECO:0000256" key="1">
    <source>
        <dbReference type="RuleBase" id="RU003651"/>
    </source>
</evidence>
<evidence type="ECO:0000313" key="3">
    <source>
        <dbReference type="EMBL" id="MDU0341101.1"/>
    </source>
</evidence>
<reference evidence="3 4" key="1">
    <citation type="submission" date="2023-09" db="EMBL/GenBank/DDBJ databases">
        <title>Whole genome shotgun sequencing (WGS) of Bosea sp. ZW T0_25, isolated from stored onions (Allium cepa).</title>
        <authorList>
            <person name="Stoll D.A."/>
            <person name="Huch M."/>
        </authorList>
    </citation>
    <scope>NUCLEOTIDE SEQUENCE [LARGE SCALE GENOMIC DNA]</scope>
    <source>
        <strain evidence="3 4">ZW T0_25</strain>
    </source>
</reference>
<dbReference type="Pfam" id="PF00004">
    <property type="entry name" value="AAA"/>
    <property type="match status" value="1"/>
</dbReference>
<dbReference type="Gene3D" id="1.20.58.760">
    <property type="entry name" value="Peptidase M41"/>
    <property type="match status" value="1"/>
</dbReference>
<dbReference type="SUPFAM" id="SSF52540">
    <property type="entry name" value="P-loop containing nucleoside triphosphate hydrolases"/>
    <property type="match status" value="1"/>
</dbReference>
<proteinExistence type="inferred from homology"/>
<dbReference type="InterPro" id="IPR003593">
    <property type="entry name" value="AAA+_ATPase"/>
</dbReference>
<dbReference type="Proteomes" id="UP001254257">
    <property type="component" value="Unassembled WGS sequence"/>
</dbReference>
<evidence type="ECO:0000313" key="4">
    <source>
        <dbReference type="Proteomes" id="UP001254257"/>
    </source>
</evidence>
<sequence length="657" mass="70745">MSPAGQNEDYAFGFLQGLEPEMDGAGDEQCRSGARSPVDLLLDLSWQAIKNFPKRGRLSAGTTLAAIIRVPSDAWIDPIHQFVHENDRTIMLVDGKTKKRDWSAQEGLIIDALDRGKSVFGIASDPDAQLPPLMRAAADAVITIPSPTPELMRKAIRLHTGRSRVPALTAMDIGGLDLLDLAAALRPQTTPTACIKRLRAASTARSVNTSDDSTPLLQDLCGYGAARDWALEMLAEVELVRSGHKPALESGLFFGPPGTGKTTIARSLAKSARLPFFSTSIAAWFQHREGHLGDVLQQASDIFTRARNSAPSILFIDEIEALPSRSSLSSTGGGMSSSSASWWTPLVTQILLQVDACRADPRGIIMLAATNHIDRVDPALLRPGRFDKQFRIDPPDAAGLAGILRTHLGRDCPDIDLHGLAKLMPGRTGADVAGFVREARRKARHAGRALGEADLRAAIMPADPRPLAVRRHVAVHEAGHAVVAHVLGYRVEVVTIRGEGNAGGWTDIRLPSVSDRGLIEARVKILLAGRAANTSFGAAADTGATADLAEATRLLAAARLSFGLADSLVFRAGPEHALDMVARDRSLADAINHELTRLMISTKRLISENRAAIERVADALLDRTVLDEAELAHLIMANPMPAGRREPRLDRRPFVKH</sequence>
<dbReference type="InterPro" id="IPR027417">
    <property type="entry name" value="P-loop_NTPase"/>
</dbReference>
<accession>A0ABU3S8I8</accession>
<dbReference type="InterPro" id="IPR003960">
    <property type="entry name" value="ATPase_AAA_CS"/>
</dbReference>
<dbReference type="PROSITE" id="PS00674">
    <property type="entry name" value="AAA"/>
    <property type="match status" value="1"/>
</dbReference>
<dbReference type="CDD" id="cd19481">
    <property type="entry name" value="RecA-like_protease"/>
    <property type="match status" value="1"/>
</dbReference>
<dbReference type="InterPro" id="IPR037219">
    <property type="entry name" value="Peptidase_M41-like"/>
</dbReference>
<evidence type="ECO:0000259" key="2">
    <source>
        <dbReference type="SMART" id="SM00382"/>
    </source>
</evidence>
<dbReference type="EMBL" id="JAWDID010000019">
    <property type="protein sequence ID" value="MDU0341101.1"/>
    <property type="molecule type" value="Genomic_DNA"/>
</dbReference>
<dbReference type="RefSeq" id="WP_316018933.1">
    <property type="nucleotide sequence ID" value="NZ_JAWDID010000019.1"/>
</dbReference>
<dbReference type="InterPro" id="IPR003959">
    <property type="entry name" value="ATPase_AAA_core"/>
</dbReference>
<dbReference type="PRINTS" id="PR00830">
    <property type="entry name" value="ENDOLAPTASE"/>
</dbReference>
<name>A0ABU3S8I8_9HYPH</name>
<keyword evidence="4" id="KW-1185">Reference proteome</keyword>
<organism evidence="3 4">
    <name type="scientific">Bosea rubneri</name>
    <dbReference type="NCBI Taxonomy" id="3075434"/>
    <lineage>
        <taxon>Bacteria</taxon>
        <taxon>Pseudomonadati</taxon>
        <taxon>Pseudomonadota</taxon>
        <taxon>Alphaproteobacteria</taxon>
        <taxon>Hyphomicrobiales</taxon>
        <taxon>Boseaceae</taxon>
        <taxon>Bosea</taxon>
    </lineage>
</organism>
<keyword evidence="1" id="KW-0067">ATP-binding</keyword>
<dbReference type="Pfam" id="PF01434">
    <property type="entry name" value="Peptidase_M41"/>
    <property type="match status" value="1"/>
</dbReference>
<dbReference type="Gene3D" id="1.10.8.60">
    <property type="match status" value="1"/>
</dbReference>
<comment type="similarity">
    <text evidence="1">Belongs to the AAA ATPase family.</text>
</comment>
<dbReference type="SUPFAM" id="SSF140990">
    <property type="entry name" value="FtsH protease domain-like"/>
    <property type="match status" value="1"/>
</dbReference>
<dbReference type="InterPro" id="IPR000642">
    <property type="entry name" value="Peptidase_M41"/>
</dbReference>
<dbReference type="PANTHER" id="PTHR23076">
    <property type="entry name" value="METALLOPROTEASE M41 FTSH"/>
    <property type="match status" value="1"/>
</dbReference>
<dbReference type="PANTHER" id="PTHR23076:SF97">
    <property type="entry name" value="ATP-DEPENDENT ZINC METALLOPROTEASE YME1L1"/>
    <property type="match status" value="1"/>
</dbReference>